<dbReference type="SUPFAM" id="SSF143800">
    <property type="entry name" value="L28p-like"/>
    <property type="match status" value="1"/>
</dbReference>
<dbReference type="NCBIfam" id="NF002462">
    <property type="entry name" value="PRK01678.1"/>
    <property type="match status" value="1"/>
</dbReference>
<dbReference type="GO" id="GO:0003735">
    <property type="term" value="F:structural constituent of ribosome"/>
    <property type="evidence" value="ECO:0007669"/>
    <property type="project" value="InterPro"/>
</dbReference>
<evidence type="ECO:0000313" key="3">
    <source>
        <dbReference type="EMBL" id="KAA6322077.1"/>
    </source>
</evidence>
<dbReference type="GO" id="GO:0005840">
    <property type="term" value="C:ribosome"/>
    <property type="evidence" value="ECO:0007669"/>
    <property type="project" value="UniProtKB-KW"/>
</dbReference>
<dbReference type="Gene3D" id="4.10.830.30">
    <property type="entry name" value="Ribosomal protein L31"/>
    <property type="match status" value="1"/>
</dbReference>
<evidence type="ECO:0000256" key="2">
    <source>
        <dbReference type="ARBA" id="ARBA00023274"/>
    </source>
</evidence>
<gene>
    <name evidence="3" type="ORF">EZS27_028345</name>
    <name evidence="4" type="ORF">EZS27_028346</name>
</gene>
<dbReference type="PRINTS" id="PR01249">
    <property type="entry name" value="RIBOSOMALL31"/>
</dbReference>
<dbReference type="InterPro" id="IPR002150">
    <property type="entry name" value="Ribosomal_bL31"/>
</dbReference>
<comment type="caution">
    <text evidence="4">The sequence shown here is derived from an EMBL/GenBank/DDBJ whole genome shotgun (WGS) entry which is preliminary data.</text>
</comment>
<dbReference type="NCBIfam" id="TIGR00105">
    <property type="entry name" value="L31"/>
    <property type="match status" value="1"/>
</dbReference>
<sequence length="85" mass="9706">MKKNIHPESYRPVVFKDMSNGDVFLSRSTATTKETIELEGSMYPLIKVEISSSSHPFYTGKSKLVDSAGRVDKFMNRYGDRNKKK</sequence>
<dbReference type="EMBL" id="SNRY01003136">
    <property type="protein sequence ID" value="KAA6322077.1"/>
    <property type="molecule type" value="Genomic_DNA"/>
</dbReference>
<dbReference type="PROSITE" id="PS01143">
    <property type="entry name" value="RIBOSOMAL_L31"/>
    <property type="match status" value="1"/>
</dbReference>
<protein>
    <submittedName>
        <fullName evidence="4">50S ribosomal protein L31 type B</fullName>
    </submittedName>
</protein>
<dbReference type="InterPro" id="IPR034704">
    <property type="entry name" value="Ribosomal_bL28/bL31-like_sf"/>
</dbReference>
<dbReference type="GO" id="GO:0006412">
    <property type="term" value="P:translation"/>
    <property type="evidence" value="ECO:0007669"/>
    <property type="project" value="InterPro"/>
</dbReference>
<dbReference type="Pfam" id="PF01197">
    <property type="entry name" value="Ribosomal_L31"/>
    <property type="match status" value="1"/>
</dbReference>
<organism evidence="4">
    <name type="scientific">termite gut metagenome</name>
    <dbReference type="NCBI Taxonomy" id="433724"/>
    <lineage>
        <taxon>unclassified sequences</taxon>
        <taxon>metagenomes</taxon>
        <taxon>organismal metagenomes</taxon>
    </lineage>
</organism>
<reference evidence="4" key="1">
    <citation type="submission" date="2019-03" db="EMBL/GenBank/DDBJ databases">
        <title>Single cell metagenomics reveals metabolic interactions within the superorganism composed of flagellate Streblomastix strix and complex community of Bacteroidetes bacteria on its surface.</title>
        <authorList>
            <person name="Treitli S.C."/>
            <person name="Kolisko M."/>
            <person name="Husnik F."/>
            <person name="Keeling P."/>
            <person name="Hampl V."/>
        </authorList>
    </citation>
    <scope>NUCLEOTIDE SEQUENCE</scope>
    <source>
        <strain evidence="4">STM</strain>
    </source>
</reference>
<accession>A0A5J4QMA0</accession>
<dbReference type="InterPro" id="IPR042105">
    <property type="entry name" value="Ribosomal_bL31_sf"/>
</dbReference>
<dbReference type="InterPro" id="IPR027493">
    <property type="entry name" value="Ribosomal_bL31_B"/>
</dbReference>
<keyword evidence="1 4" id="KW-0689">Ribosomal protein</keyword>
<keyword evidence="2" id="KW-0687">Ribonucleoprotein</keyword>
<dbReference type="GO" id="GO:1990904">
    <property type="term" value="C:ribonucleoprotein complex"/>
    <property type="evidence" value="ECO:0007669"/>
    <property type="project" value="UniProtKB-KW"/>
</dbReference>
<evidence type="ECO:0000256" key="1">
    <source>
        <dbReference type="ARBA" id="ARBA00022980"/>
    </source>
</evidence>
<dbReference type="PANTHER" id="PTHR33280:SF1">
    <property type="entry name" value="LARGE RIBOSOMAL SUBUNIT PROTEIN BL31C"/>
    <property type="match status" value="1"/>
</dbReference>
<dbReference type="PANTHER" id="PTHR33280">
    <property type="entry name" value="50S RIBOSOMAL PROTEIN L31, CHLOROPLASTIC"/>
    <property type="match status" value="1"/>
</dbReference>
<dbReference type="HAMAP" id="MF_00502">
    <property type="entry name" value="Ribosomal_bL31_2"/>
    <property type="match status" value="1"/>
</dbReference>
<dbReference type="AlphaFoldDB" id="A0A5J4QMA0"/>
<evidence type="ECO:0000313" key="4">
    <source>
        <dbReference type="EMBL" id="KAA6322078.1"/>
    </source>
</evidence>
<name>A0A5J4QMA0_9ZZZZ</name>
<proteinExistence type="inferred from homology"/>
<dbReference type="EMBL" id="SNRY01003136">
    <property type="protein sequence ID" value="KAA6322078.1"/>
    <property type="molecule type" value="Genomic_DNA"/>
</dbReference>